<protein>
    <recommendedName>
        <fullName evidence="6">Myb-like domain-containing protein</fullName>
    </recommendedName>
</protein>
<evidence type="ECO:0000256" key="3">
    <source>
        <dbReference type="ARBA" id="ARBA00023163"/>
    </source>
</evidence>
<dbReference type="GO" id="GO:0005634">
    <property type="term" value="C:nucleus"/>
    <property type="evidence" value="ECO:0007669"/>
    <property type="project" value="UniProtKB-SubCell"/>
</dbReference>
<dbReference type="GO" id="GO:0006355">
    <property type="term" value="P:regulation of DNA-templated transcription"/>
    <property type="evidence" value="ECO:0007669"/>
    <property type="project" value="TreeGrafter"/>
</dbReference>
<feature type="region of interest" description="Disordered" evidence="5">
    <location>
        <begin position="182"/>
        <end position="224"/>
    </location>
</feature>
<feature type="compositionally biased region" description="Acidic residues" evidence="5">
    <location>
        <begin position="26"/>
        <end position="39"/>
    </location>
</feature>
<dbReference type="PANTHER" id="PTHR16088">
    <property type="entry name" value="YY1 ASSOCIATED PROTEIN-RELATED"/>
    <property type="match status" value="1"/>
</dbReference>
<keyword evidence="8" id="KW-1185">Reference proteome</keyword>
<evidence type="ECO:0000256" key="2">
    <source>
        <dbReference type="ARBA" id="ARBA00023015"/>
    </source>
</evidence>
<dbReference type="PANTHER" id="PTHR16088:SF3">
    <property type="entry name" value="GON-4-LIKE PROTEIN"/>
    <property type="match status" value="1"/>
</dbReference>
<keyword evidence="3" id="KW-0804">Transcription</keyword>
<feature type="region of interest" description="Disordered" evidence="5">
    <location>
        <begin position="1"/>
        <end position="66"/>
    </location>
</feature>
<feature type="compositionally biased region" description="Acidic residues" evidence="5">
    <location>
        <begin position="1347"/>
        <end position="1356"/>
    </location>
</feature>
<evidence type="ECO:0000256" key="1">
    <source>
        <dbReference type="ARBA" id="ARBA00004123"/>
    </source>
</evidence>
<feature type="domain" description="Myb-like" evidence="6">
    <location>
        <begin position="1382"/>
        <end position="1429"/>
    </location>
</feature>
<sequence length="1439" mass="163290">MGDSDKIKLPNVDEPNQTMTNKSIADDSEAEDNSEDDGNLEIVVESPIRKRKAPKPTEAERSVIGSYEDDLEQKLGEKAAKMNFNVMHVKKLIRQVVTNEEVLAMVRNAENPSEVELVPSYEPKLTRAKAKELSTSPPVPITWITPEPPAVVQVLVNEELPEDDSSEDEYVPGDVVKALEGEEMEEQSGGEEDHDSSIFSDPPSVEPPTPPMLTLNSDSPRTEWTDDGVFKIPWTKPEKVTTDDATIALRTRSKLCLTSTPLEAIEEAFVPPDIPPPADTDMDICDMECDNEDWMDFLKKFTLPLDEVAKPTEDEEQDPEYNVLADEEIDKVDKEELRVDKAVKVSKRELVDLIAELFDDEDFENEIDKTHDEENEEFHASQTVEVVEGESNVYILIDSKQIPLLQQQMAQHVQMLTQNFILTYKHPELHQLSVKLKEYLLNIKFLGDGKENSFFHAINLSTSLELLDYWEQLWATDSDEVKKMNMHIEQTIARSIHCHRTGTEFIVTFPSLILETISKSSAFVYPSLLPKIPFKTPKIAVKQCTYYTESEDHLISMGLEQFVPIVTREKRFTKNGWSRKTGVPVCDLIHEHMLTYRESRKILVHVNYAKHNRCANNPIKHYFQFGRSLPFTHYVTPLGQLLPPCRRSPEELPHQWKQFIHPKLDISSTNSRPVNAVVPIQIEQYCLPGSGLYPFILPKQLPVYPSTGASSGKRKSPRLAKRRYPNTKLNRNVNVDPITKFVAILSRPSQISKILQLYSPLSTPENSPKKLHSSEKETVKVMNNITVGREDHTSQIPTIFPSMPMLGTPVKNQNDLTTQEVELNLGKRIVNQDPPMMSSKSFHQEEIENEMEICEKPDQSTGCTVNKKSIEETTGKDNVSDLNALMVASSTVKNTIKKEPSGAEKRKMKLKKEYLANITLATPEDAVTEKQKNEDFALAYYDKMREKLEIEDYRKIIVILNDHDKGDAVDLYKKIEVILRPKYVELADEFLLFLRAKEAAAVDRLVPWIRMNNRAKFLKKLEIYFKDQPSQLKKVYTCLTELSQTQNHSSEKIKSSLLPMFKGNSLLSDLFLQNFLDEPPPPSLLEGPYETIDIAKEMSKSMDEEEFETVTVPDVEDKYGGPTCICTCHEIEDPEFQSRYRHCFKCGTKFVNGRVFIQSGKCLRPASVSFLTNPNVDHNIRLMGKSSNVIQKKKRSDSSPSKQTASSSKEIVDDETDDDLDGKRKPKKKPPKRPKKQPEKSPDPAKQPSLPTKPRPRTSSLAKDSKPAAKRKPGAGKKPPDDRKPEKTETETEEERGASSEASKPGATEGQQKRPADDSLEWGEHSTAGESSGEVKPGSPDQQTAESESEFCEESSQDNCESDSNSSVSSFTNQEQSYKLSSSWRREEDKVILEVFQKENDKDNAFRIIAGELKNRTVDEIKSRFNVLMKLLMETIRHN</sequence>
<comment type="subcellular location">
    <subcellularLocation>
        <location evidence="1">Nucleus</location>
    </subcellularLocation>
</comment>
<reference evidence="7" key="1">
    <citation type="submission" date="2022-01" db="EMBL/GenBank/DDBJ databases">
        <authorList>
            <person name="King R."/>
        </authorList>
    </citation>
    <scope>NUCLEOTIDE SEQUENCE</scope>
</reference>
<feature type="compositionally biased region" description="Polar residues" evidence="5">
    <location>
        <begin position="14"/>
        <end position="23"/>
    </location>
</feature>
<feature type="compositionally biased region" description="Polar residues" evidence="5">
    <location>
        <begin position="1371"/>
        <end position="1383"/>
    </location>
</feature>
<dbReference type="InterPro" id="IPR052435">
    <property type="entry name" value="YY1-Transcr_Regul"/>
</dbReference>
<feature type="compositionally biased region" description="Acidic residues" evidence="5">
    <location>
        <begin position="182"/>
        <end position="194"/>
    </location>
</feature>
<organism evidence="7 8">
    <name type="scientific">Phaedon cochleariae</name>
    <name type="common">Mustard beetle</name>
    <dbReference type="NCBI Taxonomy" id="80249"/>
    <lineage>
        <taxon>Eukaryota</taxon>
        <taxon>Metazoa</taxon>
        <taxon>Ecdysozoa</taxon>
        <taxon>Arthropoda</taxon>
        <taxon>Hexapoda</taxon>
        <taxon>Insecta</taxon>
        <taxon>Pterygota</taxon>
        <taxon>Neoptera</taxon>
        <taxon>Endopterygota</taxon>
        <taxon>Coleoptera</taxon>
        <taxon>Polyphaga</taxon>
        <taxon>Cucujiformia</taxon>
        <taxon>Chrysomeloidea</taxon>
        <taxon>Chrysomelidae</taxon>
        <taxon>Chrysomelinae</taxon>
        <taxon>Chrysomelini</taxon>
        <taxon>Phaedon</taxon>
    </lineage>
</organism>
<feature type="compositionally biased region" description="Low complexity" evidence="5">
    <location>
        <begin position="1198"/>
        <end position="1208"/>
    </location>
</feature>
<name>A0A9P0GTB8_PHACE</name>
<feature type="compositionally biased region" description="Basic residues" evidence="5">
    <location>
        <begin position="1224"/>
        <end position="1235"/>
    </location>
</feature>
<dbReference type="InterPro" id="IPR009057">
    <property type="entry name" value="Homeodomain-like_sf"/>
</dbReference>
<evidence type="ECO:0000256" key="5">
    <source>
        <dbReference type="SAM" id="MobiDB-lite"/>
    </source>
</evidence>
<dbReference type="OrthoDB" id="6257037at2759"/>
<keyword evidence="4" id="KW-0539">Nucleus</keyword>
<feature type="region of interest" description="Disordered" evidence="5">
    <location>
        <begin position="1184"/>
        <end position="1385"/>
    </location>
</feature>
<gene>
    <name evidence="7" type="ORF">PHAECO_LOCUS7972</name>
</gene>
<evidence type="ECO:0000313" key="7">
    <source>
        <dbReference type="EMBL" id="CAH1164288.1"/>
    </source>
</evidence>
<dbReference type="Gene3D" id="1.10.10.60">
    <property type="entry name" value="Homeodomain-like"/>
    <property type="match status" value="1"/>
</dbReference>
<keyword evidence="2" id="KW-0805">Transcription regulation</keyword>
<dbReference type="GO" id="GO:0003712">
    <property type="term" value="F:transcription coregulator activity"/>
    <property type="evidence" value="ECO:0007669"/>
    <property type="project" value="TreeGrafter"/>
</dbReference>
<dbReference type="Proteomes" id="UP001153737">
    <property type="component" value="Chromosome 4"/>
</dbReference>
<proteinExistence type="predicted"/>
<evidence type="ECO:0000259" key="6">
    <source>
        <dbReference type="PROSITE" id="PS50090"/>
    </source>
</evidence>
<dbReference type="Pfam" id="PF21227">
    <property type="entry name" value="Myb_DNA-binding_7"/>
    <property type="match status" value="1"/>
</dbReference>
<dbReference type="EMBL" id="OU896710">
    <property type="protein sequence ID" value="CAH1164288.1"/>
    <property type="molecule type" value="Genomic_DNA"/>
</dbReference>
<feature type="compositionally biased region" description="Basic and acidic residues" evidence="5">
    <location>
        <begin position="1278"/>
        <end position="1298"/>
    </location>
</feature>
<evidence type="ECO:0000313" key="8">
    <source>
        <dbReference type="Proteomes" id="UP001153737"/>
    </source>
</evidence>
<dbReference type="InterPro" id="IPR001005">
    <property type="entry name" value="SANT/Myb"/>
</dbReference>
<dbReference type="SUPFAM" id="SSF46689">
    <property type="entry name" value="Homeodomain-like"/>
    <property type="match status" value="1"/>
</dbReference>
<accession>A0A9P0GTB8</accession>
<reference evidence="7" key="2">
    <citation type="submission" date="2022-10" db="EMBL/GenBank/DDBJ databases">
        <authorList>
            <consortium name="ENA_rothamsted_submissions"/>
            <consortium name="culmorum"/>
            <person name="King R."/>
        </authorList>
    </citation>
    <scope>NUCLEOTIDE SEQUENCE</scope>
</reference>
<evidence type="ECO:0000256" key="4">
    <source>
        <dbReference type="ARBA" id="ARBA00023242"/>
    </source>
</evidence>
<dbReference type="PROSITE" id="PS50090">
    <property type="entry name" value="MYB_LIKE"/>
    <property type="match status" value="1"/>
</dbReference>